<comment type="caution">
    <text evidence="3">The sequence shown here is derived from an EMBL/GenBank/DDBJ whole genome shotgun (WGS) entry which is preliminary data.</text>
</comment>
<keyword evidence="2" id="KW-0732">Signal</keyword>
<proteinExistence type="predicted"/>
<reference evidence="3 4" key="1">
    <citation type="submission" date="2017-03" db="EMBL/GenBank/DDBJ databases">
        <title>Widespread Adenine N6-methylation of Active Genes in Fungi.</title>
        <authorList>
            <consortium name="DOE Joint Genome Institute"/>
            <person name="Mondo S.J."/>
            <person name="Dannebaum R.O."/>
            <person name="Kuo R.C."/>
            <person name="Louie K.B."/>
            <person name="Bewick A.J."/>
            <person name="Labutti K."/>
            <person name="Haridas S."/>
            <person name="Kuo A."/>
            <person name="Salamov A."/>
            <person name="Ahrendt S.R."/>
            <person name="Lau R."/>
            <person name="Bowen B.P."/>
            <person name="Lipzen A."/>
            <person name="Sullivan W."/>
            <person name="Andreopoulos W.B."/>
            <person name="Clum A."/>
            <person name="Lindquist E."/>
            <person name="Daum C."/>
            <person name="Northen T.R."/>
            <person name="Ramamoorthy G."/>
            <person name="Schmitz R.J."/>
            <person name="Gryganskyi A."/>
            <person name="Culley D."/>
            <person name="Magnuson J."/>
            <person name="James T.Y."/>
            <person name="O'Malley M.A."/>
            <person name="Stajich J.E."/>
            <person name="Spatafora J.W."/>
            <person name="Visel A."/>
            <person name="Grigoriev I.V."/>
        </authorList>
    </citation>
    <scope>NUCLEOTIDE SEQUENCE [LARGE SCALE GENOMIC DNA]</scope>
    <source>
        <strain evidence="3 4">NRRL Y-17943</strain>
    </source>
</reference>
<evidence type="ECO:0000313" key="3">
    <source>
        <dbReference type="EMBL" id="ORX37092.1"/>
    </source>
</evidence>
<evidence type="ECO:0000256" key="1">
    <source>
        <dbReference type="SAM" id="MobiDB-lite"/>
    </source>
</evidence>
<gene>
    <name evidence="3" type="ORF">BD324DRAFT_425118</name>
</gene>
<feature type="signal peptide" evidence="2">
    <location>
        <begin position="1"/>
        <end position="16"/>
    </location>
</feature>
<feature type="region of interest" description="Disordered" evidence="1">
    <location>
        <begin position="79"/>
        <end position="99"/>
    </location>
</feature>
<feature type="chain" id="PRO_5012146638" evidence="2">
    <location>
        <begin position="17"/>
        <end position="257"/>
    </location>
</feature>
<protein>
    <submittedName>
        <fullName evidence="3">Uncharacterized protein</fullName>
    </submittedName>
</protein>
<dbReference type="Proteomes" id="UP000193218">
    <property type="component" value="Unassembled WGS sequence"/>
</dbReference>
<dbReference type="InParanoid" id="A0A1Y1UGD8"/>
<accession>A0A1Y1UGD8</accession>
<dbReference type="RefSeq" id="XP_021871130.1">
    <property type="nucleotide sequence ID" value="XM_022012743.1"/>
</dbReference>
<keyword evidence="4" id="KW-1185">Reference proteome</keyword>
<dbReference type="GeneID" id="33554551"/>
<sequence>MFSYLPLALVATLAASKPIVLPTYNASDLPHLQGVQQGSFGPKPPHLQGLEQGAFSRRSDLEARQGASGWGSNGAGGCSVSRGMATNPGDATPGNGDPHQNYWHVQLSQPISCGDGGCSVGETKTESLTVGFTVGFDTGEDSQWFTPSFSVQKSYITGNSWTCDGNPNGRVAIWQNVAHTAYSVWNTPSGNCGESNSDYDTYVNIYRAPNTDNVGGGFYCVRDDGSGYVRNQGDGYWENGCAGGPQSYCGNGQVMNS</sequence>
<evidence type="ECO:0000313" key="4">
    <source>
        <dbReference type="Proteomes" id="UP000193218"/>
    </source>
</evidence>
<organism evidence="3 4">
    <name type="scientific">Kockovaella imperatae</name>
    <dbReference type="NCBI Taxonomy" id="4999"/>
    <lineage>
        <taxon>Eukaryota</taxon>
        <taxon>Fungi</taxon>
        <taxon>Dikarya</taxon>
        <taxon>Basidiomycota</taxon>
        <taxon>Agaricomycotina</taxon>
        <taxon>Tremellomycetes</taxon>
        <taxon>Tremellales</taxon>
        <taxon>Cuniculitremaceae</taxon>
        <taxon>Kockovaella</taxon>
    </lineage>
</organism>
<dbReference type="EMBL" id="NBSH01000006">
    <property type="protein sequence ID" value="ORX37092.1"/>
    <property type="molecule type" value="Genomic_DNA"/>
</dbReference>
<dbReference type="OrthoDB" id="3641682at2759"/>
<name>A0A1Y1UGD8_9TREE</name>
<evidence type="ECO:0000256" key="2">
    <source>
        <dbReference type="SAM" id="SignalP"/>
    </source>
</evidence>
<dbReference type="AlphaFoldDB" id="A0A1Y1UGD8"/>